<keyword evidence="2" id="KW-1185">Reference proteome</keyword>
<sequence>MEEIMIDMLRILENYDINGVYNLQKAHYHS</sequence>
<dbReference type="Proteomes" id="UP001325140">
    <property type="component" value="Chromosome"/>
</dbReference>
<evidence type="ECO:0000313" key="1">
    <source>
        <dbReference type="EMBL" id="WPX97625.1"/>
    </source>
</evidence>
<accession>A0ABZ0UU88</accession>
<protein>
    <submittedName>
        <fullName evidence="1">Uncharacterized protein</fullName>
    </submittedName>
</protein>
<proteinExistence type="predicted"/>
<evidence type="ECO:0000313" key="2">
    <source>
        <dbReference type="Proteomes" id="UP001325140"/>
    </source>
</evidence>
<reference evidence="1" key="1">
    <citation type="submission" date="2022-10" db="EMBL/GenBank/DDBJ databases">
        <title>Host association and intracellularity evolved multiple times independently in the Rickettsiales.</title>
        <authorList>
            <person name="Castelli M."/>
            <person name="Nardi T."/>
            <person name="Gammuto L."/>
            <person name="Bellinzona G."/>
            <person name="Sabaneyeva E."/>
            <person name="Potekhin A."/>
            <person name="Serra V."/>
            <person name="Petroni G."/>
            <person name="Sassera D."/>
        </authorList>
    </citation>
    <scope>NUCLEOTIDE SEQUENCE [LARGE SCALE GENOMIC DNA]</scope>
    <source>
        <strain evidence="1">US_Bl 11III1</strain>
    </source>
</reference>
<gene>
    <name evidence="1" type="ORF">Fokcrypt_00132</name>
</gene>
<dbReference type="EMBL" id="CP110343">
    <property type="protein sequence ID" value="WPX97625.1"/>
    <property type="molecule type" value="Genomic_DNA"/>
</dbReference>
<name>A0ABZ0UU88_9RICK</name>
<organism evidence="1 2">
    <name type="scientific">Candidatus Fokinia crypta</name>
    <dbReference type="NCBI Taxonomy" id="1920990"/>
    <lineage>
        <taxon>Bacteria</taxon>
        <taxon>Pseudomonadati</taxon>
        <taxon>Pseudomonadota</taxon>
        <taxon>Alphaproteobacteria</taxon>
        <taxon>Rickettsiales</taxon>
        <taxon>Candidatus Midichloriaceae</taxon>
        <taxon>Candidatus Fokinia</taxon>
    </lineage>
</organism>